<dbReference type="PANTHER" id="PTHR24418">
    <property type="entry name" value="TYROSINE-PROTEIN KINASE"/>
    <property type="match status" value="1"/>
</dbReference>
<dbReference type="Pfam" id="PF07714">
    <property type="entry name" value="PK_Tyr_Ser-Thr"/>
    <property type="match status" value="1"/>
</dbReference>
<sequence length="81" mass="9581">MPFDYLGFTNRETVQQVERGYRMPNPNTPKQPCPDDLYEIMMQCWSARPEDRPTFHNLYDIFDNWAVQTEGQYISDGAQNT</sequence>
<accession>A0A0R3WLC7</accession>
<organism evidence="6">
    <name type="scientific">Hydatigena taeniaeformis</name>
    <name type="common">Feline tapeworm</name>
    <name type="synonym">Taenia taeniaeformis</name>
    <dbReference type="NCBI Taxonomy" id="6205"/>
    <lineage>
        <taxon>Eukaryota</taxon>
        <taxon>Metazoa</taxon>
        <taxon>Spiralia</taxon>
        <taxon>Lophotrochozoa</taxon>
        <taxon>Platyhelminthes</taxon>
        <taxon>Cestoda</taxon>
        <taxon>Eucestoda</taxon>
        <taxon>Cyclophyllidea</taxon>
        <taxon>Taeniidae</taxon>
        <taxon>Hydatigera</taxon>
    </lineage>
</organism>
<gene>
    <name evidence="4" type="ORF">TTAC_LOCUS1552</name>
</gene>
<evidence type="ECO:0000259" key="3">
    <source>
        <dbReference type="Pfam" id="PF07714"/>
    </source>
</evidence>
<protein>
    <submittedName>
        <fullName evidence="6">Pkinase_Tyr domain-containing protein</fullName>
    </submittedName>
</protein>
<evidence type="ECO:0000256" key="1">
    <source>
        <dbReference type="ARBA" id="ARBA00022741"/>
    </source>
</evidence>
<dbReference type="GO" id="GO:0005524">
    <property type="term" value="F:ATP binding"/>
    <property type="evidence" value="ECO:0007669"/>
    <property type="project" value="UniProtKB-KW"/>
</dbReference>
<evidence type="ECO:0000256" key="2">
    <source>
        <dbReference type="ARBA" id="ARBA00022840"/>
    </source>
</evidence>
<evidence type="ECO:0000313" key="6">
    <source>
        <dbReference type="WBParaSite" id="TTAC_0000156501-mRNA-1"/>
    </source>
</evidence>
<dbReference type="GO" id="GO:0004672">
    <property type="term" value="F:protein kinase activity"/>
    <property type="evidence" value="ECO:0007669"/>
    <property type="project" value="InterPro"/>
</dbReference>
<dbReference type="AlphaFoldDB" id="A0A0R3WLC7"/>
<evidence type="ECO:0000313" key="5">
    <source>
        <dbReference type="Proteomes" id="UP000274429"/>
    </source>
</evidence>
<reference evidence="6" key="1">
    <citation type="submission" date="2017-02" db="UniProtKB">
        <authorList>
            <consortium name="WormBaseParasite"/>
        </authorList>
    </citation>
    <scope>IDENTIFICATION</scope>
</reference>
<dbReference type="InterPro" id="IPR011009">
    <property type="entry name" value="Kinase-like_dom_sf"/>
</dbReference>
<proteinExistence type="predicted"/>
<feature type="domain" description="Serine-threonine/tyrosine-protein kinase catalytic" evidence="3">
    <location>
        <begin position="5"/>
        <end position="60"/>
    </location>
</feature>
<dbReference type="STRING" id="6205.A0A0R3WLC7"/>
<dbReference type="OrthoDB" id="4062651at2759"/>
<dbReference type="Proteomes" id="UP000274429">
    <property type="component" value="Unassembled WGS sequence"/>
</dbReference>
<dbReference type="Gene3D" id="1.10.510.10">
    <property type="entry name" value="Transferase(Phosphotransferase) domain 1"/>
    <property type="match status" value="1"/>
</dbReference>
<evidence type="ECO:0000313" key="4">
    <source>
        <dbReference type="EMBL" id="VDM18199.1"/>
    </source>
</evidence>
<keyword evidence="1" id="KW-0547">Nucleotide-binding</keyword>
<reference evidence="4 5" key="2">
    <citation type="submission" date="2018-11" db="EMBL/GenBank/DDBJ databases">
        <authorList>
            <consortium name="Pathogen Informatics"/>
        </authorList>
    </citation>
    <scope>NUCLEOTIDE SEQUENCE [LARGE SCALE GENOMIC DNA]</scope>
</reference>
<dbReference type="EMBL" id="UYWX01000372">
    <property type="protein sequence ID" value="VDM18199.1"/>
    <property type="molecule type" value="Genomic_DNA"/>
</dbReference>
<dbReference type="SUPFAM" id="SSF56112">
    <property type="entry name" value="Protein kinase-like (PK-like)"/>
    <property type="match status" value="1"/>
</dbReference>
<dbReference type="WBParaSite" id="TTAC_0000156501-mRNA-1">
    <property type="protein sequence ID" value="TTAC_0000156501-mRNA-1"/>
    <property type="gene ID" value="TTAC_0000156501"/>
</dbReference>
<name>A0A0R3WLC7_HYDTA</name>
<keyword evidence="2" id="KW-0067">ATP-binding</keyword>
<dbReference type="InterPro" id="IPR050198">
    <property type="entry name" value="Non-receptor_tyrosine_kinases"/>
</dbReference>
<dbReference type="InterPro" id="IPR001245">
    <property type="entry name" value="Ser-Thr/Tyr_kinase_cat_dom"/>
</dbReference>
<keyword evidence="5" id="KW-1185">Reference proteome</keyword>